<name>A0ABX8C322_9ACTN</name>
<dbReference type="InterPro" id="IPR045039">
    <property type="entry name" value="NSI-like"/>
</dbReference>
<protein>
    <submittedName>
        <fullName evidence="5">Amino-acid N-acetyltransferase</fullName>
        <ecNumber evidence="5">2.3.1.1</ecNumber>
    </submittedName>
</protein>
<dbReference type="PROSITE" id="PS51186">
    <property type="entry name" value="GNAT"/>
    <property type="match status" value="1"/>
</dbReference>
<evidence type="ECO:0000256" key="1">
    <source>
        <dbReference type="ARBA" id="ARBA00022679"/>
    </source>
</evidence>
<evidence type="ECO:0000313" key="6">
    <source>
        <dbReference type="Proteomes" id="UP000678016"/>
    </source>
</evidence>
<dbReference type="GO" id="GO:0016746">
    <property type="term" value="F:acyltransferase activity"/>
    <property type="evidence" value="ECO:0007669"/>
    <property type="project" value="UniProtKB-KW"/>
</dbReference>
<dbReference type="PANTHER" id="PTHR43626">
    <property type="entry name" value="ACYL-COA N-ACYLTRANSFERASE"/>
    <property type="match status" value="1"/>
</dbReference>
<evidence type="ECO:0000256" key="2">
    <source>
        <dbReference type="ARBA" id="ARBA00023315"/>
    </source>
</evidence>
<dbReference type="PANTHER" id="PTHR43626:SF4">
    <property type="entry name" value="GCN5-RELATED N-ACETYLTRANSFERASE 2, CHLOROPLASTIC"/>
    <property type="match status" value="1"/>
</dbReference>
<dbReference type="InterPro" id="IPR000182">
    <property type="entry name" value="GNAT_dom"/>
</dbReference>
<proteinExistence type="predicted"/>
<sequence>MPVRHVHVRRARTRDVAAVRRLVDTYTVDGRVLSKSTVNLYEDVQEFWVAEAEVVPDGSGPASTHASPPAGAPGAERTDPPEAGAEYRVVGCGALHVLWEDLAEVRTVAVDPSLRGFGVGHRIVSALLDTARELGVRRVFCLTFETGFFAKHGFARIQGTPVSPRVYEELLRSYDEGVAEFLDLERVKPNTLGNTRMLVHLDAPTRTTRT</sequence>
<dbReference type="NCBIfam" id="NF005921">
    <property type="entry name" value="PRK07922.1"/>
    <property type="match status" value="1"/>
</dbReference>
<dbReference type="CDD" id="cd04301">
    <property type="entry name" value="NAT_SF"/>
    <property type="match status" value="1"/>
</dbReference>
<evidence type="ECO:0000313" key="5">
    <source>
        <dbReference type="EMBL" id="QUX28781.1"/>
    </source>
</evidence>
<keyword evidence="6" id="KW-1185">Reference proteome</keyword>
<reference evidence="6" key="1">
    <citation type="submission" date="2021-05" db="EMBL/GenBank/DDBJ databases">
        <title>Direct Submission.</title>
        <authorList>
            <person name="Li K."/>
            <person name="Gao J."/>
        </authorList>
    </citation>
    <scope>NUCLEOTIDE SEQUENCE [LARGE SCALE GENOMIC DNA]</scope>
    <source>
        <strain evidence="6">HDS12</strain>
    </source>
</reference>
<dbReference type="EC" id="2.3.1.1" evidence="5"/>
<dbReference type="InterPro" id="IPR016181">
    <property type="entry name" value="Acyl_CoA_acyltransferase"/>
</dbReference>
<dbReference type="RefSeq" id="WP_212641703.1">
    <property type="nucleotide sequence ID" value="NZ_CP074132.1"/>
</dbReference>
<keyword evidence="1 5" id="KW-0808">Transferase</keyword>
<organism evidence="5 6">
    <name type="scientific">Nocardiopsis akebiae</name>
    <dbReference type="NCBI Taxonomy" id="2831968"/>
    <lineage>
        <taxon>Bacteria</taxon>
        <taxon>Bacillati</taxon>
        <taxon>Actinomycetota</taxon>
        <taxon>Actinomycetes</taxon>
        <taxon>Streptosporangiales</taxon>
        <taxon>Nocardiopsidaceae</taxon>
        <taxon>Nocardiopsis</taxon>
    </lineage>
</organism>
<dbReference type="Gene3D" id="3.40.630.30">
    <property type="match status" value="1"/>
</dbReference>
<dbReference type="SUPFAM" id="SSF55729">
    <property type="entry name" value="Acyl-CoA N-acyltransferases (Nat)"/>
    <property type="match status" value="1"/>
</dbReference>
<dbReference type="Proteomes" id="UP000678016">
    <property type="component" value="Chromosome"/>
</dbReference>
<feature type="region of interest" description="Disordered" evidence="3">
    <location>
        <begin position="58"/>
        <end position="82"/>
    </location>
</feature>
<keyword evidence="2 5" id="KW-0012">Acyltransferase</keyword>
<accession>A0ABX8C322</accession>
<gene>
    <name evidence="5" type="ORF">KGD83_26850</name>
</gene>
<dbReference type="EMBL" id="CP074132">
    <property type="protein sequence ID" value="QUX28781.1"/>
    <property type="molecule type" value="Genomic_DNA"/>
</dbReference>
<evidence type="ECO:0000256" key="3">
    <source>
        <dbReference type="SAM" id="MobiDB-lite"/>
    </source>
</evidence>
<evidence type="ECO:0000259" key="4">
    <source>
        <dbReference type="PROSITE" id="PS51186"/>
    </source>
</evidence>
<feature type="domain" description="N-acetyltransferase" evidence="4">
    <location>
        <begin position="28"/>
        <end position="185"/>
    </location>
</feature>
<dbReference type="Pfam" id="PF00583">
    <property type="entry name" value="Acetyltransf_1"/>
    <property type="match status" value="1"/>
</dbReference>